<dbReference type="RefSeq" id="WP_220641388.1">
    <property type="nucleotide sequence ID" value="NZ_CP080429.1"/>
</dbReference>
<keyword evidence="1" id="KW-0472">Membrane</keyword>
<keyword evidence="1" id="KW-1133">Transmembrane helix</keyword>
<feature type="transmembrane region" description="Helical" evidence="1">
    <location>
        <begin position="42"/>
        <end position="59"/>
    </location>
</feature>
<reference evidence="2 3" key="1">
    <citation type="submission" date="2021-07" db="EMBL/GenBank/DDBJ databases">
        <title>Flavobacterium WSW3-B6 sp.nov, isolated from seaweed.</title>
        <authorList>
            <person name="Muhammad N."/>
            <person name="Ho H."/>
            <person name="Lee Y.-J."/>
            <person name="Nguyen T."/>
            <person name="Ho J."/>
            <person name="Kim S.-G."/>
        </authorList>
    </citation>
    <scope>NUCLEOTIDE SEQUENCE [LARGE SCALE GENOMIC DNA]</scope>
    <source>
        <strain evidence="2 3">WSW3-B6</strain>
    </source>
</reference>
<dbReference type="EMBL" id="CP080429">
    <property type="protein sequence ID" value="QYJ69052.1"/>
    <property type="molecule type" value="Genomic_DNA"/>
</dbReference>
<accession>A0ABX8V887</accession>
<evidence type="ECO:0000256" key="1">
    <source>
        <dbReference type="SAM" id="Phobius"/>
    </source>
</evidence>
<name>A0ABX8V887_9FLAO</name>
<evidence type="ECO:0000313" key="2">
    <source>
        <dbReference type="EMBL" id="QYJ69052.1"/>
    </source>
</evidence>
<feature type="transmembrane region" description="Helical" evidence="1">
    <location>
        <begin position="295"/>
        <end position="316"/>
    </location>
</feature>
<evidence type="ECO:0000313" key="3">
    <source>
        <dbReference type="Proteomes" id="UP000825381"/>
    </source>
</evidence>
<protein>
    <recommendedName>
        <fullName evidence="4">Polysaccharide chain length determinant N-terminal domain-containing protein</fullName>
    </recommendedName>
</protein>
<evidence type="ECO:0008006" key="4">
    <source>
        <dbReference type="Google" id="ProtNLM"/>
    </source>
</evidence>
<keyword evidence="1" id="KW-0812">Transmembrane</keyword>
<sequence>MANQTNNNQDVDLAMVSGKIRGYFTRANDSFFDGILYLKRNILWVALVIIAGIALGYYMDQGKKVYEQRVVVIPNFDSVDYLYDNVNLISQKIKESDSDFLNKIGLGGARIGDIKIEPVIEIYDFIDDRDDEQQRRMQVFKLLAEGDNIEDVLEDMPTARNYPKHLITIYTSGNAERKTTVDPIMDYLNSDSYFLEMKVEYTKSLQAEIAANDTTIAQINNMLNDFSGTTRKGADNLIYYNDNTPMNEVIKLKNSLLKKQAKNKVNLLNYDKIVKESSVILNTKRKSFISGRMKFVVPLVFFFFLFVPIAMFVSYYKRQVNKRKIIITNE</sequence>
<dbReference type="Proteomes" id="UP000825381">
    <property type="component" value="Chromosome"/>
</dbReference>
<gene>
    <name evidence="2" type="ORF">K1I41_03965</name>
</gene>
<organism evidence="2 3">
    <name type="scientific">Flavobacterium litorale</name>
    <dbReference type="NCBI Taxonomy" id="2856519"/>
    <lineage>
        <taxon>Bacteria</taxon>
        <taxon>Pseudomonadati</taxon>
        <taxon>Bacteroidota</taxon>
        <taxon>Flavobacteriia</taxon>
        <taxon>Flavobacteriales</taxon>
        <taxon>Flavobacteriaceae</taxon>
        <taxon>Flavobacterium</taxon>
    </lineage>
</organism>
<proteinExistence type="predicted"/>
<keyword evidence="3" id="KW-1185">Reference proteome</keyword>